<feature type="transmembrane region" description="Helical" evidence="2">
    <location>
        <begin position="115"/>
        <end position="136"/>
    </location>
</feature>
<evidence type="ECO:0000256" key="2">
    <source>
        <dbReference type="SAM" id="Phobius"/>
    </source>
</evidence>
<protein>
    <recommendedName>
        <fullName evidence="5">Large exoprotein</fullName>
    </recommendedName>
</protein>
<comment type="caution">
    <text evidence="3">The sequence shown here is derived from an EMBL/GenBank/DDBJ whole genome shotgun (WGS) entry which is preliminary data.</text>
</comment>
<proteinExistence type="predicted"/>
<dbReference type="EMBL" id="JAGTTM010000004">
    <property type="protein sequence ID" value="MCC2030014.1"/>
    <property type="molecule type" value="Genomic_DNA"/>
</dbReference>
<organism evidence="3 4">
    <name type="scientific">Microbacterium tenebrionis</name>
    <dbReference type="NCBI Taxonomy" id="2830665"/>
    <lineage>
        <taxon>Bacteria</taxon>
        <taxon>Bacillati</taxon>
        <taxon>Actinomycetota</taxon>
        <taxon>Actinomycetes</taxon>
        <taxon>Micrococcales</taxon>
        <taxon>Microbacteriaceae</taxon>
        <taxon>Microbacterium</taxon>
    </lineage>
</organism>
<feature type="transmembrane region" description="Helical" evidence="2">
    <location>
        <begin position="6"/>
        <end position="24"/>
    </location>
</feature>
<reference evidence="3" key="1">
    <citation type="submission" date="2021-04" db="EMBL/GenBank/DDBJ databases">
        <title>Microbacterium tenobrionis sp. nov. and Microbacterium allomyrinae sp. nov., isolated from larvae of Tenobrio molitor and Allomyrina dichotoma, respectively.</title>
        <authorList>
            <person name="Lee S.D."/>
        </authorList>
    </citation>
    <scope>NUCLEOTIDE SEQUENCE</scope>
    <source>
        <strain evidence="3">YMB-B2</strain>
    </source>
</reference>
<feature type="coiled-coil region" evidence="1">
    <location>
        <begin position="33"/>
        <end position="96"/>
    </location>
</feature>
<gene>
    <name evidence="3" type="ORF">KEC56_10900</name>
</gene>
<accession>A0A9X1S0Q0</accession>
<name>A0A9X1S0Q0_9MICO</name>
<keyword evidence="1" id="KW-0175">Coiled coil</keyword>
<feature type="transmembrane region" description="Helical" evidence="2">
    <location>
        <begin position="142"/>
        <end position="158"/>
    </location>
</feature>
<keyword evidence="2" id="KW-0472">Membrane</keyword>
<dbReference type="RefSeq" id="WP_227530977.1">
    <property type="nucleotide sequence ID" value="NZ_JAGTTM010000004.1"/>
</dbReference>
<dbReference type="InterPro" id="IPR037165">
    <property type="entry name" value="AldOxase/xan_DH_Mopterin-bd_sf"/>
</dbReference>
<dbReference type="AlphaFoldDB" id="A0A9X1S0Q0"/>
<dbReference type="SUPFAM" id="SSF56003">
    <property type="entry name" value="Molybdenum cofactor-binding domain"/>
    <property type="match status" value="1"/>
</dbReference>
<evidence type="ECO:0000313" key="4">
    <source>
        <dbReference type="Proteomes" id="UP001139289"/>
    </source>
</evidence>
<evidence type="ECO:0008006" key="5">
    <source>
        <dbReference type="Google" id="ProtNLM"/>
    </source>
</evidence>
<dbReference type="Proteomes" id="UP001139289">
    <property type="component" value="Unassembled WGS sequence"/>
</dbReference>
<keyword evidence="4" id="KW-1185">Reference proteome</keyword>
<evidence type="ECO:0000313" key="3">
    <source>
        <dbReference type="EMBL" id="MCC2030014.1"/>
    </source>
</evidence>
<evidence type="ECO:0000256" key="1">
    <source>
        <dbReference type="SAM" id="Coils"/>
    </source>
</evidence>
<keyword evidence="2" id="KW-1133">Transmembrane helix</keyword>
<sequence length="287" mass="30954">MNGPVLSGGVIVLVAVLLWMLYLLPSWRGKYQYNAAERNAVRLNQALRVLAETSETPEEVRLELNARTALAQQKLAKRLQSEKEAAELVKLRAELAATRADPVVRQARARRRVRVVAASVLVIGSAVTGLGVWQVVTGGSQVLIWVGAAAAVAGALALQKMASVARRALARPAAEVVAAPASRVSPPLRDQGRASWTPRPLPAPMVQVTGSLAQTARAEIDAKQELLRAERMAELRRRAAQMAPAQPVTLPAPTAAEEASPYARMGFVDDAEIEQHVRRMLQRRAVG</sequence>
<dbReference type="GO" id="GO:0016491">
    <property type="term" value="F:oxidoreductase activity"/>
    <property type="evidence" value="ECO:0007669"/>
    <property type="project" value="InterPro"/>
</dbReference>
<keyword evidence="2" id="KW-0812">Transmembrane</keyword>